<evidence type="ECO:0000313" key="3">
    <source>
        <dbReference type="Proteomes" id="UP000672657"/>
    </source>
</evidence>
<dbReference type="EMBL" id="CAJPVI010000057">
    <property type="protein sequence ID" value="CAG2159330.1"/>
    <property type="molecule type" value="Genomic_DNA"/>
</dbReference>
<sequence length="383" mass="40809">MSKLSQAIAIVGAAETETGALPHLSEMDLRSLSAHQALAEAGLTIADVDGVTSAVDNPIDVAHHLGIQAKWFDGTNVGGCSFMMSVRHAVAAIRAGHASVVLVTHGQSGRSRVGWPPRSVAPFSKQGQFELPFGSGGPPNTFTLPFLRYAKETGTTLEQLAEVVVAQSHWAEGNPRAARGKRLTVDEVMNAPMIAYPFTKLECCVVTDGGGALVITSAERARDLKTAGKPVYILGTGEAGESSLISQMEDFSSSRAFRMSSRQAFDEARLTPKDIDHLMVYDAFAHLPLYGLADCGFVERGEAGRFIQDGHTRPGGKLPMNTNGGGILYTHTGMYGMFAILEAVRQLRGEAFRQVDNVRTSFVQGVGGMFTAASALVLANELQ</sequence>
<dbReference type="SUPFAM" id="SSF53901">
    <property type="entry name" value="Thiolase-like"/>
    <property type="match status" value="2"/>
</dbReference>
<reference evidence="2 3" key="1">
    <citation type="submission" date="2021-03" db="EMBL/GenBank/DDBJ databases">
        <authorList>
            <person name="Peeters C."/>
        </authorList>
    </citation>
    <scope>NUCLEOTIDE SEQUENCE [LARGE SCALE GENOMIC DNA]</scope>
    <source>
        <strain evidence="2 3">LMG 26411</strain>
    </source>
</reference>
<gene>
    <name evidence="2" type="ORF">LMG26411_06620</name>
</gene>
<dbReference type="PIRSF" id="PIRSF000429">
    <property type="entry name" value="Ac-CoA_Ac_transf"/>
    <property type="match status" value="1"/>
</dbReference>
<organism evidence="2 3">
    <name type="scientific">Cupriavidus numazuensis</name>
    <dbReference type="NCBI Taxonomy" id="221992"/>
    <lineage>
        <taxon>Bacteria</taxon>
        <taxon>Pseudomonadati</taxon>
        <taxon>Pseudomonadota</taxon>
        <taxon>Betaproteobacteria</taxon>
        <taxon>Burkholderiales</taxon>
        <taxon>Burkholderiaceae</taxon>
        <taxon>Cupriavidus</taxon>
    </lineage>
</organism>
<protein>
    <recommendedName>
        <fullName evidence="1">Thiolase C-terminal domain-containing protein</fullName>
    </recommendedName>
</protein>
<dbReference type="InterPro" id="IPR055140">
    <property type="entry name" value="Thiolase_C_2"/>
</dbReference>
<feature type="domain" description="Thiolase C-terminal" evidence="1">
    <location>
        <begin position="237"/>
        <end position="379"/>
    </location>
</feature>
<dbReference type="Pfam" id="PF22691">
    <property type="entry name" value="Thiolase_C_1"/>
    <property type="match status" value="1"/>
</dbReference>
<comment type="caution">
    <text evidence="2">The sequence shown here is derived from an EMBL/GenBank/DDBJ whole genome shotgun (WGS) entry which is preliminary data.</text>
</comment>
<keyword evidence="3" id="KW-1185">Reference proteome</keyword>
<dbReference type="RefSeq" id="WP_211957440.1">
    <property type="nucleotide sequence ID" value="NZ_CAJPVI010000057.1"/>
</dbReference>
<dbReference type="PANTHER" id="PTHR42870">
    <property type="entry name" value="ACETYL-COA C-ACETYLTRANSFERASE"/>
    <property type="match status" value="1"/>
</dbReference>
<dbReference type="CDD" id="cd00829">
    <property type="entry name" value="SCP-x_thiolase"/>
    <property type="match status" value="1"/>
</dbReference>
<proteinExistence type="predicted"/>
<dbReference type="InterPro" id="IPR016039">
    <property type="entry name" value="Thiolase-like"/>
</dbReference>
<evidence type="ECO:0000313" key="2">
    <source>
        <dbReference type="EMBL" id="CAG2159330.1"/>
    </source>
</evidence>
<evidence type="ECO:0000259" key="1">
    <source>
        <dbReference type="Pfam" id="PF22691"/>
    </source>
</evidence>
<name>A0ABM8TSJ5_9BURK</name>
<dbReference type="Proteomes" id="UP000672657">
    <property type="component" value="Unassembled WGS sequence"/>
</dbReference>
<dbReference type="InterPro" id="IPR002155">
    <property type="entry name" value="Thiolase"/>
</dbReference>
<accession>A0ABM8TSJ5</accession>
<dbReference type="Gene3D" id="3.40.47.10">
    <property type="match status" value="1"/>
</dbReference>
<dbReference type="PANTHER" id="PTHR42870:SF1">
    <property type="entry name" value="NON-SPECIFIC LIPID-TRANSFER PROTEIN-LIKE 2"/>
    <property type="match status" value="1"/>
</dbReference>